<accession>A0A8S1L814</accession>
<gene>
    <name evidence="3" type="ORF">PSON_ATCC_30995.1.T0180062</name>
</gene>
<proteinExistence type="predicted"/>
<dbReference type="EMBL" id="CAJJDN010000018">
    <property type="protein sequence ID" value="CAD8063579.1"/>
    <property type="molecule type" value="Genomic_DNA"/>
</dbReference>
<evidence type="ECO:0000256" key="1">
    <source>
        <dbReference type="ARBA" id="ARBA00022441"/>
    </source>
</evidence>
<keyword evidence="1" id="KW-0880">Kelch repeat</keyword>
<protein>
    <recommendedName>
        <fullName evidence="5">B box-type domain-containing protein</fullName>
    </recommendedName>
</protein>
<name>A0A8S1L814_9CILI</name>
<keyword evidence="2" id="KW-0677">Repeat</keyword>
<dbReference type="PROSITE" id="PS51257">
    <property type="entry name" value="PROKAR_LIPOPROTEIN"/>
    <property type="match status" value="1"/>
</dbReference>
<organism evidence="3 4">
    <name type="scientific">Paramecium sonneborni</name>
    <dbReference type="NCBI Taxonomy" id="65129"/>
    <lineage>
        <taxon>Eukaryota</taxon>
        <taxon>Sar</taxon>
        <taxon>Alveolata</taxon>
        <taxon>Ciliophora</taxon>
        <taxon>Intramacronucleata</taxon>
        <taxon>Oligohymenophorea</taxon>
        <taxon>Peniculida</taxon>
        <taxon>Parameciidae</taxon>
        <taxon>Paramecium</taxon>
    </lineage>
</organism>
<sequence length="528" mass="61953">MLPHCKFDQHKSLITSFCSSLGCLQFFCSNCEDSHKQQHISEKNDGKINSIEGTKEILHKKISRAIDKLQDKIIEYTNQNNLDFQEKQLILLQKLQEARNIIQQIDSYFSSISDTIKNHIQQNQNKVFQITQNKQEIENYISILKKLQTQVISNPQEQLKEPFSKACRLDIIHLVNTIVGKYLSFNEKDRIYPFYENINNDKLLSTQSLLDNIFSINIQNQALLQDLQSQIQLQNNPFMITQKNYLNSSNQFLSCFIDQTTYLRIFNIESKKWQDVDINFKIPVNHCSITIPNGKIYISGGISNSQNQAYIGILLKNTIQKKQLQYSRSCHSMIYLEGWIFIIGGILNDGDYTKIVEKYNVENDQVQRCSDCYYKSYKPSLCSFQNKYIYKFVNSNESGKNEIILERYAINTNIWEIIQFKNNNSLINIFQSSACIQINEENILIFGGENEFETSIKKTFLIQIKNDIHLIVANDVNQLPKTDEFYNRQIIIYKNQLYVMQNVKQKNQKDMYTKRILLFDQATWKELK</sequence>
<dbReference type="InterPro" id="IPR051746">
    <property type="entry name" value="Kelch_domain_containing_8"/>
</dbReference>
<dbReference type="InterPro" id="IPR006652">
    <property type="entry name" value="Kelch_1"/>
</dbReference>
<reference evidence="3" key="1">
    <citation type="submission" date="2021-01" db="EMBL/GenBank/DDBJ databases">
        <authorList>
            <consortium name="Genoscope - CEA"/>
            <person name="William W."/>
        </authorList>
    </citation>
    <scope>NUCLEOTIDE SEQUENCE</scope>
</reference>
<dbReference type="PANTHER" id="PTHR46260">
    <property type="entry name" value="RING-TYPE DOMAIN-CONTAINING PROTEIN"/>
    <property type="match status" value="1"/>
</dbReference>
<dbReference type="Pfam" id="PF01344">
    <property type="entry name" value="Kelch_1"/>
    <property type="match status" value="1"/>
</dbReference>
<dbReference type="OrthoDB" id="283842at2759"/>
<evidence type="ECO:0000256" key="2">
    <source>
        <dbReference type="ARBA" id="ARBA00022737"/>
    </source>
</evidence>
<comment type="caution">
    <text evidence="3">The sequence shown here is derived from an EMBL/GenBank/DDBJ whole genome shotgun (WGS) entry which is preliminary data.</text>
</comment>
<evidence type="ECO:0008006" key="5">
    <source>
        <dbReference type="Google" id="ProtNLM"/>
    </source>
</evidence>
<dbReference type="PANTHER" id="PTHR46260:SF3">
    <property type="entry name" value="RING-TYPE DOMAIN-CONTAINING PROTEIN"/>
    <property type="match status" value="1"/>
</dbReference>
<evidence type="ECO:0000313" key="4">
    <source>
        <dbReference type="Proteomes" id="UP000692954"/>
    </source>
</evidence>
<keyword evidence="4" id="KW-1185">Reference proteome</keyword>
<dbReference type="AlphaFoldDB" id="A0A8S1L814"/>
<evidence type="ECO:0000313" key="3">
    <source>
        <dbReference type="EMBL" id="CAD8063579.1"/>
    </source>
</evidence>
<dbReference type="Proteomes" id="UP000692954">
    <property type="component" value="Unassembled WGS sequence"/>
</dbReference>